<dbReference type="Gene3D" id="3.40.50.2000">
    <property type="entry name" value="Glycogen Phosphorylase B"/>
    <property type="match status" value="2"/>
</dbReference>
<organism evidence="9 10">
    <name type="scientific">Nonomuraea cavernae</name>
    <dbReference type="NCBI Taxonomy" id="2045107"/>
    <lineage>
        <taxon>Bacteria</taxon>
        <taxon>Bacillati</taxon>
        <taxon>Actinomycetota</taxon>
        <taxon>Actinomycetes</taxon>
        <taxon>Streptosporangiales</taxon>
        <taxon>Streptosporangiaceae</taxon>
        <taxon>Nonomuraea</taxon>
    </lineage>
</organism>
<evidence type="ECO:0000256" key="3">
    <source>
        <dbReference type="ARBA" id="ARBA00022526"/>
    </source>
</evidence>
<evidence type="ECO:0000256" key="1">
    <source>
        <dbReference type="ARBA" id="ARBA00009481"/>
    </source>
</evidence>
<proteinExistence type="inferred from homology"/>
<dbReference type="GO" id="GO:0006006">
    <property type="term" value="P:glucose metabolic process"/>
    <property type="evidence" value="ECO:0007669"/>
    <property type="project" value="UniProtKB-KW"/>
</dbReference>
<accession>A0A917YNX9</accession>
<gene>
    <name evidence="9" type="ORF">GCM10012289_03050</name>
</gene>
<keyword evidence="10" id="KW-1185">Reference proteome</keyword>
<reference evidence="9" key="2">
    <citation type="submission" date="2020-09" db="EMBL/GenBank/DDBJ databases">
        <authorList>
            <person name="Sun Q."/>
            <person name="Zhou Y."/>
        </authorList>
    </citation>
    <scope>NUCLEOTIDE SEQUENCE</scope>
    <source>
        <strain evidence="9">CGMCC 4.7368</strain>
    </source>
</reference>
<name>A0A917YNX9_9ACTN</name>
<dbReference type="SUPFAM" id="SSF53756">
    <property type="entry name" value="UDP-Glycosyltransferase/glycogen phosphorylase"/>
    <property type="match status" value="1"/>
</dbReference>
<dbReference type="PANTHER" id="PTHR47779">
    <property type="entry name" value="SYNTHASE (CCG-9), PUTATIVE (AFU_ORTHOLOGUE AFUA_3G12100)-RELATED"/>
    <property type="match status" value="1"/>
</dbReference>
<protein>
    <submittedName>
        <fullName evidence="9">Glycosyl transferase family 1</fullName>
    </submittedName>
</protein>
<dbReference type="AlphaFoldDB" id="A0A917YNX9"/>
<dbReference type="GO" id="GO:0016757">
    <property type="term" value="F:glycosyltransferase activity"/>
    <property type="evidence" value="ECO:0007669"/>
    <property type="project" value="UniProtKB-KW"/>
</dbReference>
<dbReference type="PANTHER" id="PTHR47779:SF1">
    <property type="entry name" value="SYNTHASE (CCG-9), PUTATIVE (AFU_ORTHOLOGUE AFUA_3G12100)-RELATED"/>
    <property type="match status" value="1"/>
</dbReference>
<dbReference type="InterPro" id="IPR052078">
    <property type="entry name" value="Trehalose_Metab_GTase"/>
</dbReference>
<evidence type="ECO:0000256" key="6">
    <source>
        <dbReference type="ARBA" id="ARBA00023277"/>
    </source>
</evidence>
<dbReference type="InterPro" id="IPR001296">
    <property type="entry name" value="Glyco_trans_1"/>
</dbReference>
<keyword evidence="4" id="KW-0328">Glycosyltransferase</keyword>
<evidence type="ECO:0000259" key="8">
    <source>
        <dbReference type="Pfam" id="PF21269"/>
    </source>
</evidence>
<keyword evidence="3" id="KW-0313">Glucose metabolism</keyword>
<dbReference type="Proteomes" id="UP000646523">
    <property type="component" value="Unassembled WGS sequence"/>
</dbReference>
<dbReference type="Pfam" id="PF21269">
    <property type="entry name" value="TreT_GT1"/>
    <property type="match status" value="1"/>
</dbReference>
<evidence type="ECO:0000313" key="10">
    <source>
        <dbReference type="Proteomes" id="UP000646523"/>
    </source>
</evidence>
<feature type="domain" description="Glycosyl transferase family 1" evidence="7">
    <location>
        <begin position="357"/>
        <end position="443"/>
    </location>
</feature>
<dbReference type="EMBL" id="BMNH01000001">
    <property type="protein sequence ID" value="GGO61255.1"/>
    <property type="molecule type" value="Genomic_DNA"/>
</dbReference>
<comment type="caution">
    <text evidence="9">The sequence shown here is derived from an EMBL/GenBank/DDBJ whole genome shotgun (WGS) entry which is preliminary data.</text>
</comment>
<dbReference type="InterPro" id="IPR049438">
    <property type="entry name" value="TreT_GT1"/>
</dbReference>
<comment type="subunit">
    <text evidence="2">Homodimer.</text>
</comment>
<keyword evidence="5 9" id="KW-0808">Transferase</keyword>
<keyword evidence="6" id="KW-0119">Carbohydrate metabolism</keyword>
<feature type="domain" description="Trehalose synthase N-terminal" evidence="8">
    <location>
        <begin position="44"/>
        <end position="193"/>
    </location>
</feature>
<dbReference type="RefSeq" id="WP_189122099.1">
    <property type="nucleotide sequence ID" value="NZ_BMNH01000001.1"/>
</dbReference>
<sequence>MREVPFRQISLAPYRQVLGDERVARLRDDAGRVGRLLDGRTIWNINSTAAGGGVAELLHVLGPLARATGLDVRWLVVDGDPEFYAIAKRLVSRLYGIAGDGGPLGPAELRHYQRATDANAARLAELIGPGDVVIVHDAQPAGLIEQARERGATVVWRCHIGSDQQNEHTRDGGAFVSRFVQAADATVFSTPGHVPEWAPRPQIIAPSIDPCGPKNMAISAEDAVSILSAVGILDGDRELPVTVPVPIGPDVEVRRPALVLRDGPPPPPDLPMVVQVSRWDRLKDMGGVLDAFVASGVDGYLSLAGADLGGVVDDPEAKELYEECVRAWKALPPEHRRRSQLLCLPMDDLRENAVVVNALQQHATVVVQKSLAEGFGLTATEAMWKSRPLLASAVGGLRDQVVHGETGLLLADPWDIGTAASDIRRLFTDRALARRLGDRARAWVHERYLPDRQLLDWAQVIENVATARAA</sequence>
<evidence type="ECO:0000256" key="2">
    <source>
        <dbReference type="ARBA" id="ARBA00011738"/>
    </source>
</evidence>
<comment type="similarity">
    <text evidence="1">Belongs to the glycosyltransferase group 1 family. Glycosyltransferase 4 subfamily.</text>
</comment>
<reference evidence="9" key="1">
    <citation type="journal article" date="2014" name="Int. J. Syst. Evol. Microbiol.">
        <title>Complete genome sequence of Corynebacterium casei LMG S-19264T (=DSM 44701T), isolated from a smear-ripened cheese.</title>
        <authorList>
            <consortium name="US DOE Joint Genome Institute (JGI-PGF)"/>
            <person name="Walter F."/>
            <person name="Albersmeier A."/>
            <person name="Kalinowski J."/>
            <person name="Ruckert C."/>
        </authorList>
    </citation>
    <scope>NUCLEOTIDE SEQUENCE</scope>
    <source>
        <strain evidence="9">CGMCC 4.7368</strain>
    </source>
</reference>
<evidence type="ECO:0000256" key="4">
    <source>
        <dbReference type="ARBA" id="ARBA00022676"/>
    </source>
</evidence>
<evidence type="ECO:0000313" key="9">
    <source>
        <dbReference type="EMBL" id="GGO61255.1"/>
    </source>
</evidence>
<dbReference type="Pfam" id="PF00534">
    <property type="entry name" value="Glycos_transf_1"/>
    <property type="match status" value="1"/>
</dbReference>
<evidence type="ECO:0000259" key="7">
    <source>
        <dbReference type="Pfam" id="PF00534"/>
    </source>
</evidence>
<evidence type="ECO:0000256" key="5">
    <source>
        <dbReference type="ARBA" id="ARBA00022679"/>
    </source>
</evidence>